<evidence type="ECO:0000256" key="8">
    <source>
        <dbReference type="PIRNR" id="PIRNR006630"/>
    </source>
</evidence>
<dbReference type="EC" id="6.3.5.1" evidence="7 8"/>
<dbReference type="GO" id="GO:0000257">
    <property type="term" value="F:nitrilase activity"/>
    <property type="evidence" value="ECO:0007669"/>
    <property type="project" value="UniProtKB-ARBA"/>
</dbReference>
<comment type="similarity">
    <text evidence="2 7 8">In the C-terminal section; belongs to the NAD synthetase family.</text>
</comment>
<dbReference type="GO" id="GO:0005737">
    <property type="term" value="C:cytoplasm"/>
    <property type="evidence" value="ECO:0007669"/>
    <property type="project" value="InterPro"/>
</dbReference>
<feature type="binding site" evidence="7">
    <location>
        <position position="391"/>
    </location>
    <ligand>
        <name>deamido-NAD(+)</name>
        <dbReference type="ChEBI" id="CHEBI:58437"/>
        <note>ligand shared between two neighboring subunits</note>
    </ligand>
</feature>
<dbReference type="GO" id="GO:0004359">
    <property type="term" value="F:glutaminase activity"/>
    <property type="evidence" value="ECO:0007669"/>
    <property type="project" value="InterPro"/>
</dbReference>
<dbReference type="InterPro" id="IPR022310">
    <property type="entry name" value="NAD/GMP_synthase"/>
</dbReference>
<dbReference type="UniPathway" id="UPA00253">
    <property type="reaction ID" value="UER00334"/>
</dbReference>
<feature type="active site" description="Proton acceptor" evidence="9">
    <location>
        <position position="41"/>
    </location>
</feature>
<evidence type="ECO:0000256" key="6">
    <source>
        <dbReference type="ARBA" id="ARBA00023027"/>
    </source>
</evidence>
<dbReference type="AlphaFoldDB" id="A0A4R6UZ41"/>
<keyword evidence="6 7" id="KW-0520">NAD</keyword>
<evidence type="ECO:0000256" key="2">
    <source>
        <dbReference type="ARBA" id="ARBA00007145"/>
    </source>
</evidence>
<dbReference type="EMBL" id="SNYM01000001">
    <property type="protein sequence ID" value="TDQ51273.1"/>
    <property type="molecule type" value="Genomic_DNA"/>
</dbReference>
<dbReference type="PANTHER" id="PTHR23090:SF9">
    <property type="entry name" value="GLUTAMINE-DEPENDENT NAD(+) SYNTHETASE"/>
    <property type="match status" value="1"/>
</dbReference>
<feature type="binding site" evidence="7">
    <location>
        <position position="170"/>
    </location>
    <ligand>
        <name>L-glutamine</name>
        <dbReference type="ChEBI" id="CHEBI:58359"/>
    </ligand>
</feature>
<evidence type="ECO:0000256" key="1">
    <source>
        <dbReference type="ARBA" id="ARBA00005188"/>
    </source>
</evidence>
<feature type="binding site" evidence="7">
    <location>
        <position position="114"/>
    </location>
    <ligand>
        <name>L-glutamine</name>
        <dbReference type="ChEBI" id="CHEBI:58359"/>
    </ligand>
</feature>
<keyword evidence="5 7" id="KW-0067">ATP-binding</keyword>
<evidence type="ECO:0000256" key="4">
    <source>
        <dbReference type="ARBA" id="ARBA00022741"/>
    </source>
</evidence>
<dbReference type="RefSeq" id="WP_133587127.1">
    <property type="nucleotide sequence ID" value="NZ_CP037953.1"/>
</dbReference>
<name>A0A4R6UZ41_9GAMM</name>
<dbReference type="Pfam" id="PF02540">
    <property type="entry name" value="NAD_synthase"/>
    <property type="match status" value="1"/>
</dbReference>
<reference evidence="13 14" key="1">
    <citation type="submission" date="2019-03" db="EMBL/GenBank/DDBJ databases">
        <title>Genomic Encyclopedia of Type Strains, Phase IV (KMG-IV): sequencing the most valuable type-strain genomes for metagenomic binning, comparative biology and taxonomic classification.</title>
        <authorList>
            <person name="Goeker M."/>
        </authorList>
    </citation>
    <scope>NUCLEOTIDE SEQUENCE [LARGE SCALE GENOMIC DNA]</scope>
    <source>
        <strain evidence="13 14">DSM 103792</strain>
    </source>
</reference>
<feature type="active site" description="For glutaminase activity" evidence="7">
    <location>
        <position position="108"/>
    </location>
</feature>
<comment type="function">
    <text evidence="7">Catalyzes the ATP-dependent amidation of deamido-NAD to form NAD. Uses L-glutamine as a nitrogen source.</text>
</comment>
<dbReference type="PROSITE" id="PS50263">
    <property type="entry name" value="CN_HYDROLASE"/>
    <property type="match status" value="1"/>
</dbReference>
<dbReference type="InterPro" id="IPR014729">
    <property type="entry name" value="Rossmann-like_a/b/a_fold"/>
</dbReference>
<proteinExistence type="inferred from homology"/>
<gene>
    <name evidence="7" type="primary">nadE</name>
    <name evidence="13" type="ORF">EV696_101246</name>
</gene>
<feature type="region of interest" description="Disordered" evidence="11">
    <location>
        <begin position="503"/>
        <end position="536"/>
    </location>
</feature>
<evidence type="ECO:0000256" key="5">
    <source>
        <dbReference type="ARBA" id="ARBA00022840"/>
    </source>
</evidence>
<dbReference type="CDD" id="cd00553">
    <property type="entry name" value="NAD_synthase"/>
    <property type="match status" value="1"/>
</dbReference>
<comment type="similarity">
    <text evidence="10">Belongs to the NAD synthetase family.</text>
</comment>
<evidence type="ECO:0000259" key="12">
    <source>
        <dbReference type="PROSITE" id="PS50263"/>
    </source>
</evidence>
<dbReference type="NCBIfam" id="TIGR00552">
    <property type="entry name" value="nadE"/>
    <property type="match status" value="1"/>
</dbReference>
<keyword evidence="4 7" id="KW-0547">Nucleotide-binding</keyword>
<dbReference type="GO" id="GO:0003952">
    <property type="term" value="F:NAD+ synthase (glutamine-hydrolyzing) activity"/>
    <property type="evidence" value="ECO:0007669"/>
    <property type="project" value="UniProtKB-UniRule"/>
</dbReference>
<dbReference type="GO" id="GO:0008795">
    <property type="term" value="F:NAD+ synthase activity"/>
    <property type="evidence" value="ECO:0007669"/>
    <property type="project" value="UniProtKB-UniRule"/>
</dbReference>
<dbReference type="Gene3D" id="3.40.50.620">
    <property type="entry name" value="HUPs"/>
    <property type="match status" value="1"/>
</dbReference>
<dbReference type="InterPro" id="IPR003010">
    <property type="entry name" value="C-N_Hydrolase"/>
</dbReference>
<feature type="active site" description="Nucleophile; for glutaminase activity" evidence="7">
    <location>
        <position position="144"/>
    </location>
</feature>
<dbReference type="PIRSF" id="PIRSF006630">
    <property type="entry name" value="NADS_GAT"/>
    <property type="match status" value="1"/>
</dbReference>
<evidence type="ECO:0000256" key="10">
    <source>
        <dbReference type="RuleBase" id="RU003811"/>
    </source>
</evidence>
<dbReference type="InterPro" id="IPR036526">
    <property type="entry name" value="C-N_Hydrolase_sf"/>
</dbReference>
<comment type="caution">
    <text evidence="13">The sequence shown here is derived from an EMBL/GenBank/DDBJ whole genome shotgun (WGS) entry which is preliminary data.</text>
</comment>
<feature type="binding site" evidence="7">
    <location>
        <begin position="279"/>
        <end position="286"/>
    </location>
    <ligand>
        <name>ATP</name>
        <dbReference type="ChEBI" id="CHEBI:30616"/>
    </ligand>
</feature>
<organism evidence="13 14">
    <name type="scientific">Permianibacter aggregans</name>
    <dbReference type="NCBI Taxonomy" id="1510150"/>
    <lineage>
        <taxon>Bacteria</taxon>
        <taxon>Pseudomonadati</taxon>
        <taxon>Pseudomonadota</taxon>
        <taxon>Gammaproteobacteria</taxon>
        <taxon>Pseudomonadales</taxon>
        <taxon>Pseudomonadaceae</taxon>
        <taxon>Permianibacter</taxon>
    </lineage>
</organism>
<keyword evidence="3 7" id="KW-0436">Ligase</keyword>
<feature type="binding site" evidence="7">
    <location>
        <position position="386"/>
    </location>
    <ligand>
        <name>ATP</name>
        <dbReference type="ChEBI" id="CHEBI:30616"/>
    </ligand>
</feature>
<dbReference type="Pfam" id="PF00795">
    <property type="entry name" value="CN_hydrolase"/>
    <property type="match status" value="1"/>
</dbReference>
<feature type="active site" description="Proton acceptor; for glutaminase activity" evidence="7">
    <location>
        <position position="41"/>
    </location>
</feature>
<feature type="binding site" evidence="7">
    <location>
        <position position="362"/>
    </location>
    <ligand>
        <name>deamido-NAD(+)</name>
        <dbReference type="ChEBI" id="CHEBI:58437"/>
        <note>ligand shared between two neighboring subunits</note>
    </ligand>
</feature>
<comment type="pathway">
    <text evidence="1 7 8">Cofactor biosynthesis; NAD(+) biosynthesis; NAD(+) from deamido-NAD(+) (L-Gln route): step 1/1.</text>
</comment>
<evidence type="ECO:0000313" key="13">
    <source>
        <dbReference type="EMBL" id="TDQ51273.1"/>
    </source>
</evidence>
<dbReference type="HAMAP" id="MF_02090">
    <property type="entry name" value="NadE_glutamine_dep"/>
    <property type="match status" value="1"/>
</dbReference>
<dbReference type="InterPro" id="IPR003694">
    <property type="entry name" value="NAD_synthase"/>
</dbReference>
<dbReference type="SUPFAM" id="SSF56317">
    <property type="entry name" value="Carbon-nitrogen hydrolase"/>
    <property type="match status" value="1"/>
</dbReference>
<accession>A0A4R6UZ41</accession>
<evidence type="ECO:0000256" key="9">
    <source>
        <dbReference type="PROSITE-ProRule" id="PRU10139"/>
    </source>
</evidence>
<dbReference type="OrthoDB" id="9760188at2"/>
<evidence type="ECO:0000313" key="14">
    <source>
        <dbReference type="Proteomes" id="UP000295375"/>
    </source>
</evidence>
<dbReference type="Gene3D" id="3.60.110.10">
    <property type="entry name" value="Carbon-nitrogen hydrolase"/>
    <property type="match status" value="1"/>
</dbReference>
<dbReference type="InterPro" id="IPR000132">
    <property type="entry name" value="Nitrilase/CN_hydratase_CS"/>
</dbReference>
<feature type="binding site" evidence="7">
    <location>
        <position position="501"/>
    </location>
    <ligand>
        <name>deamido-NAD(+)</name>
        <dbReference type="ChEBI" id="CHEBI:58437"/>
        <note>ligand shared between two neighboring subunits</note>
    </ligand>
</feature>
<keyword evidence="14" id="KW-1185">Reference proteome</keyword>
<dbReference type="InterPro" id="IPR014445">
    <property type="entry name" value="Gln-dep_NAD_synthase"/>
</dbReference>
<dbReference type="CDD" id="cd07570">
    <property type="entry name" value="GAT_Gln-NAD-synth"/>
    <property type="match status" value="1"/>
</dbReference>
<comment type="caution">
    <text evidence="7">Lacks conserved residue(s) required for the propagation of feature annotation.</text>
</comment>
<dbReference type="GO" id="GO:0005524">
    <property type="term" value="F:ATP binding"/>
    <property type="evidence" value="ECO:0007669"/>
    <property type="project" value="UniProtKB-UniRule"/>
</dbReference>
<comment type="catalytic activity">
    <reaction evidence="7 8">
        <text>deamido-NAD(+) + L-glutamine + ATP + H2O = L-glutamate + AMP + diphosphate + NAD(+) + H(+)</text>
        <dbReference type="Rhea" id="RHEA:24384"/>
        <dbReference type="ChEBI" id="CHEBI:15377"/>
        <dbReference type="ChEBI" id="CHEBI:15378"/>
        <dbReference type="ChEBI" id="CHEBI:29985"/>
        <dbReference type="ChEBI" id="CHEBI:30616"/>
        <dbReference type="ChEBI" id="CHEBI:33019"/>
        <dbReference type="ChEBI" id="CHEBI:57540"/>
        <dbReference type="ChEBI" id="CHEBI:58359"/>
        <dbReference type="ChEBI" id="CHEBI:58437"/>
        <dbReference type="ChEBI" id="CHEBI:456215"/>
        <dbReference type="EC" id="6.3.5.1"/>
    </reaction>
</comment>
<dbReference type="Proteomes" id="UP000295375">
    <property type="component" value="Unassembled WGS sequence"/>
</dbReference>
<dbReference type="FunFam" id="3.40.50.620:FF:000106">
    <property type="entry name" value="Glutamine-dependent NAD(+) synthetase"/>
    <property type="match status" value="1"/>
</dbReference>
<protein>
    <recommendedName>
        <fullName evidence="7 8">Glutamine-dependent NAD(+) synthetase</fullName>
        <ecNumber evidence="7 8">6.3.5.1</ecNumber>
    </recommendedName>
    <alternativeName>
        <fullName evidence="7 8">NAD(+) synthase [glutamine-hydrolyzing]</fullName>
    </alternativeName>
</protein>
<evidence type="ECO:0000256" key="7">
    <source>
        <dbReference type="HAMAP-Rule" id="MF_02090"/>
    </source>
</evidence>
<feature type="domain" description="CN hydrolase" evidence="12">
    <location>
        <begin position="1"/>
        <end position="239"/>
    </location>
</feature>
<evidence type="ECO:0000256" key="11">
    <source>
        <dbReference type="SAM" id="MobiDB-lite"/>
    </source>
</evidence>
<sequence>MRIALVQLNVIVGDMQHNTARMLTAIEQAKSAGAELIVFSEQVVCGYPAEDLVLRADFLRGVEHALSDIAKASHGVAIVVGHPERYQQQLYNSASVFADGQHLVTYRKQRLPNYLVFDEHRYFSEGEETCVFHWRGRQVGLLICEDLWHPEPIAACKAAGAELVLSPNGSPWHKHQNAERLMTLSSRHRESGLPIVYVNQVGGQDELIFDGQSQVWEQGHCVARAKLFADDLLIHELFSSNPERLPERRETSLDEIFAALVVSVRDYVQKNGFKGVLLGLSGGIDSALTLVIACEAIGAENVRAVMMPYRYTASMSIEDARQQAAVLGAGFDIIDIAPMVDSFMKTLAPHFAGTAVDVTEQNLQARCRGTTLMALSNKFGSLVLTTGNKSEMAVGYATLYGDMAGGFDVLKDLPKMLVYQLSEWCNRETERIPRRVIERAPSAELAPDQKDEDNLPPYPVLDAILERYIERDWGLEEIVKDGFDRDVVRRVMQLVDRAEYKRRQSAPGPRISKRAFGRDRRYPITSGFSRQSDDWR</sequence>
<dbReference type="SUPFAM" id="SSF52402">
    <property type="entry name" value="Adenine nucleotide alpha hydrolases-like"/>
    <property type="match status" value="1"/>
</dbReference>
<evidence type="ECO:0000256" key="3">
    <source>
        <dbReference type="ARBA" id="ARBA00022598"/>
    </source>
</evidence>
<dbReference type="NCBIfam" id="NF010588">
    <property type="entry name" value="PRK13981.1"/>
    <property type="match status" value="1"/>
</dbReference>
<dbReference type="GO" id="GO:0009435">
    <property type="term" value="P:NAD+ biosynthetic process"/>
    <property type="evidence" value="ECO:0007669"/>
    <property type="project" value="UniProtKB-UniRule"/>
</dbReference>
<dbReference type="PANTHER" id="PTHR23090">
    <property type="entry name" value="NH 3 /GLUTAMINE-DEPENDENT NAD + SYNTHETASE"/>
    <property type="match status" value="1"/>
</dbReference>
<dbReference type="PROSITE" id="PS00920">
    <property type="entry name" value="NITRIL_CHT_1"/>
    <property type="match status" value="1"/>
</dbReference>